<dbReference type="EMBL" id="AP018248">
    <property type="protein sequence ID" value="BAY98024.1"/>
    <property type="molecule type" value="Genomic_DNA"/>
</dbReference>
<evidence type="ECO:0000313" key="2">
    <source>
        <dbReference type="Proteomes" id="UP000218785"/>
    </source>
</evidence>
<dbReference type="InterPro" id="IPR054637">
    <property type="entry name" value="Asr1405_Asl0597-like"/>
</dbReference>
<dbReference type="AlphaFoldDB" id="A0A1Z4MX16"/>
<accession>A0A1Z4MX16</accession>
<reference evidence="1 2" key="1">
    <citation type="submission" date="2017-06" db="EMBL/GenBank/DDBJ databases">
        <title>Genome sequencing of cyanobaciteial culture collection at National Institute for Environmental Studies (NIES).</title>
        <authorList>
            <person name="Hirose Y."/>
            <person name="Shimura Y."/>
            <person name="Fujisawa T."/>
            <person name="Nakamura Y."/>
            <person name="Kawachi M."/>
        </authorList>
    </citation>
    <scope>NUCLEOTIDE SEQUENCE [LARGE SCALE GENOMIC DNA]</scope>
    <source>
        <strain evidence="1 2">NIES-37</strain>
    </source>
</reference>
<gene>
    <name evidence="1" type="ORF">NIES37_19720</name>
</gene>
<evidence type="ECO:0000313" key="1">
    <source>
        <dbReference type="EMBL" id="BAY98024.1"/>
    </source>
</evidence>
<dbReference type="Proteomes" id="UP000218785">
    <property type="component" value="Chromosome"/>
</dbReference>
<proteinExistence type="predicted"/>
<sequence>MFKPPTCNLNTQISEIPVSDRWRIYQHLQDVMIPCRSPADHSVMVGFNHAIAALFVRSHAHNSFAARQELLDWLEKSCTAEVNY</sequence>
<keyword evidence="2" id="KW-1185">Reference proteome</keyword>
<dbReference type="KEGG" id="ttq:NIES37_19720"/>
<protein>
    <submittedName>
        <fullName evidence="1">Uncharacterized protein</fullName>
    </submittedName>
</protein>
<dbReference type="RefSeq" id="WP_096575134.1">
    <property type="nucleotide sequence ID" value="NZ_CAWNJS010000001.1"/>
</dbReference>
<name>A0A1Z4MX16_9CYAN</name>
<dbReference type="NCBIfam" id="NF045598">
    <property type="entry name" value="asr1405_asl0597"/>
    <property type="match status" value="1"/>
</dbReference>
<organism evidence="1 2">
    <name type="scientific">Tolypothrix tenuis PCC 7101</name>
    <dbReference type="NCBI Taxonomy" id="231146"/>
    <lineage>
        <taxon>Bacteria</taxon>
        <taxon>Bacillati</taxon>
        <taxon>Cyanobacteriota</taxon>
        <taxon>Cyanophyceae</taxon>
        <taxon>Nostocales</taxon>
        <taxon>Tolypothrichaceae</taxon>
        <taxon>Tolypothrix</taxon>
    </lineage>
</organism>